<dbReference type="RefSeq" id="WP_201919291.1">
    <property type="nucleotide sequence ID" value="NZ_BAABAX010000005.1"/>
</dbReference>
<evidence type="ECO:0008006" key="4">
    <source>
        <dbReference type="Google" id="ProtNLM"/>
    </source>
</evidence>
<dbReference type="EMBL" id="JAERQJ010000003">
    <property type="protein sequence ID" value="MBL0683883.1"/>
    <property type="molecule type" value="Genomic_DNA"/>
</dbReference>
<organism evidence="2 3">
    <name type="scientific">Aquimarina mytili</name>
    <dbReference type="NCBI Taxonomy" id="874423"/>
    <lineage>
        <taxon>Bacteria</taxon>
        <taxon>Pseudomonadati</taxon>
        <taxon>Bacteroidota</taxon>
        <taxon>Flavobacteriia</taxon>
        <taxon>Flavobacteriales</taxon>
        <taxon>Flavobacteriaceae</taxon>
        <taxon>Aquimarina</taxon>
    </lineage>
</organism>
<name>A0A936ZSI9_9FLAO</name>
<comment type="caution">
    <text evidence="2">The sequence shown here is derived from an EMBL/GenBank/DDBJ whole genome shotgun (WGS) entry which is preliminary data.</text>
</comment>
<dbReference type="Proteomes" id="UP000651057">
    <property type="component" value="Unassembled WGS sequence"/>
</dbReference>
<evidence type="ECO:0000313" key="3">
    <source>
        <dbReference type="Proteomes" id="UP000651057"/>
    </source>
</evidence>
<protein>
    <recommendedName>
        <fullName evidence="4">DUF2846 domain-containing protein</fullName>
    </recommendedName>
</protein>
<feature type="signal peptide" evidence="1">
    <location>
        <begin position="1"/>
        <end position="21"/>
    </location>
</feature>
<accession>A0A936ZSI9</accession>
<proteinExistence type="predicted"/>
<evidence type="ECO:0000256" key="1">
    <source>
        <dbReference type="SAM" id="SignalP"/>
    </source>
</evidence>
<gene>
    <name evidence="2" type="ORF">JJQ60_10170</name>
</gene>
<sequence length="198" mass="23145">MKIKFCLIIIFFQSLLTFSQSVDSPSEEKTIVYFTRASTLGALINFTYFDGEKPIGRFNGYKYMKYECSPGEHLFWARSENKSFVEANLEAGKIYLIDVIPQIGGIKAAVKLIPVDINKYRKKYKYRLKRIQKLISKREPISFDENELEELKEKMTDVVTRGLKKHSQMEKRNLEVLVLSPELTVTKEDLIFVKKKRK</sequence>
<reference evidence="2" key="1">
    <citation type="submission" date="2021-01" db="EMBL/GenBank/DDBJ databases">
        <authorList>
            <person name="Zhong Y.L."/>
        </authorList>
    </citation>
    <scope>NUCLEOTIDE SEQUENCE</scope>
    <source>
        <strain evidence="2">KCTC 23302</strain>
    </source>
</reference>
<evidence type="ECO:0000313" key="2">
    <source>
        <dbReference type="EMBL" id="MBL0683883.1"/>
    </source>
</evidence>
<dbReference type="AlphaFoldDB" id="A0A936ZSI9"/>
<keyword evidence="1" id="KW-0732">Signal</keyword>
<feature type="chain" id="PRO_5038125725" description="DUF2846 domain-containing protein" evidence="1">
    <location>
        <begin position="22"/>
        <end position="198"/>
    </location>
</feature>
<keyword evidence="3" id="KW-1185">Reference proteome</keyword>